<comment type="function">
    <text evidence="1">Involved in an early step of the mitochondrial complex IV assembly process.</text>
</comment>
<evidence type="ECO:0000256" key="1">
    <source>
        <dbReference type="ARBA" id="ARBA00003186"/>
    </source>
</evidence>
<keyword evidence="6" id="KW-1185">Reference proteome</keyword>
<evidence type="ECO:0000313" key="6">
    <source>
        <dbReference type="Proteomes" id="UP000318571"/>
    </source>
</evidence>
<evidence type="ECO:0000256" key="3">
    <source>
        <dbReference type="ARBA" id="ARBA00021904"/>
    </source>
</evidence>
<dbReference type="EMBL" id="VCGU01000458">
    <property type="protein sequence ID" value="TRY63341.1"/>
    <property type="molecule type" value="Genomic_DNA"/>
</dbReference>
<keyword evidence="4" id="KW-1015">Disulfide bond</keyword>
<sequence length="92" mass="10335">MSAESSPAPAAKPKTSSLVILRDETRPCHGLRVDLKRCLLETDCCVVERKTPLSCLREGKVPTECMALSNAFYECKRGLLDMRSRFRGRKGY</sequence>
<comment type="similarity">
    <text evidence="2">Belongs to the PET191 family.</text>
</comment>
<dbReference type="PANTHER" id="PTHR28627:SF1">
    <property type="entry name" value="CYTOCHROME C OXIDASE ASSEMBLY FACTOR 5"/>
    <property type="match status" value="1"/>
</dbReference>
<dbReference type="GO" id="GO:0005739">
    <property type="term" value="C:mitochondrion"/>
    <property type="evidence" value="ECO:0007669"/>
    <property type="project" value="TreeGrafter"/>
</dbReference>
<dbReference type="OMA" id="KKTPKEC"/>
<dbReference type="AlphaFoldDB" id="A0A553ND20"/>
<organism evidence="5 6">
    <name type="scientific">Tigriopus californicus</name>
    <name type="common">Marine copepod</name>
    <dbReference type="NCBI Taxonomy" id="6832"/>
    <lineage>
        <taxon>Eukaryota</taxon>
        <taxon>Metazoa</taxon>
        <taxon>Ecdysozoa</taxon>
        <taxon>Arthropoda</taxon>
        <taxon>Crustacea</taxon>
        <taxon>Multicrustacea</taxon>
        <taxon>Hexanauplia</taxon>
        <taxon>Copepoda</taxon>
        <taxon>Harpacticoida</taxon>
        <taxon>Harpacticidae</taxon>
        <taxon>Tigriopus</taxon>
    </lineage>
</organism>
<dbReference type="PANTHER" id="PTHR28627">
    <property type="entry name" value="CYTOCHROME C OXIDASE ASSEMBLY FACTOR 5"/>
    <property type="match status" value="1"/>
</dbReference>
<gene>
    <name evidence="5" type="ORF">TCAL_01852</name>
</gene>
<dbReference type="Proteomes" id="UP000318571">
    <property type="component" value="Chromosome 10"/>
</dbReference>
<accession>A0A553ND20</accession>
<protein>
    <recommendedName>
        <fullName evidence="3">Cytochrome c oxidase assembly factor 5</fullName>
    </recommendedName>
</protein>
<dbReference type="InterPro" id="IPR018793">
    <property type="entry name" value="Cyt_c_oxidase_assmbl_Pet191"/>
</dbReference>
<dbReference type="Pfam" id="PF10203">
    <property type="entry name" value="Pet191_N"/>
    <property type="match status" value="1"/>
</dbReference>
<name>A0A553ND20_TIGCA</name>
<dbReference type="STRING" id="6832.A0A553ND20"/>
<dbReference type="GO" id="GO:0033617">
    <property type="term" value="P:mitochondrial respiratory chain complex IV assembly"/>
    <property type="evidence" value="ECO:0007669"/>
    <property type="project" value="TreeGrafter"/>
</dbReference>
<comment type="caution">
    <text evidence="5">The sequence shown here is derived from an EMBL/GenBank/DDBJ whole genome shotgun (WGS) entry which is preliminary data.</text>
</comment>
<evidence type="ECO:0000313" key="5">
    <source>
        <dbReference type="EMBL" id="TRY63341.1"/>
    </source>
</evidence>
<evidence type="ECO:0000256" key="4">
    <source>
        <dbReference type="ARBA" id="ARBA00023157"/>
    </source>
</evidence>
<reference evidence="5 6" key="1">
    <citation type="journal article" date="2018" name="Nat. Ecol. Evol.">
        <title>Genomic signatures of mitonuclear coevolution across populations of Tigriopus californicus.</title>
        <authorList>
            <person name="Barreto F.S."/>
            <person name="Watson E.T."/>
            <person name="Lima T.G."/>
            <person name="Willett C.S."/>
            <person name="Edmands S."/>
            <person name="Li W."/>
            <person name="Burton R.S."/>
        </authorList>
    </citation>
    <scope>NUCLEOTIDE SEQUENCE [LARGE SCALE GENOMIC DNA]</scope>
    <source>
        <strain evidence="5 6">San Diego</strain>
    </source>
</reference>
<evidence type="ECO:0000256" key="2">
    <source>
        <dbReference type="ARBA" id="ARBA00007785"/>
    </source>
</evidence>
<proteinExistence type="inferred from homology"/>